<dbReference type="AlphaFoldDB" id="A0A286U8H4"/>
<name>A0A286U8H4_9AGAM</name>
<keyword evidence="2" id="KW-1185">Reference proteome</keyword>
<sequence length="132" mass="14374">MASTTMNSPTLHANYSYLSIAVDDTDGNLERGGEHQFRRSIQDSLTQLFGLSGAGVYLDVLRFRKRSLGKDEGPDNFPNTKPESTTPIIEVIVRVSCDDASKLKAACTASPKPRLSVINESNFLPALLVSTE</sequence>
<dbReference type="EMBL" id="NBII01000009">
    <property type="protein sequence ID" value="PAV15870.1"/>
    <property type="molecule type" value="Genomic_DNA"/>
</dbReference>
<reference evidence="1 2" key="1">
    <citation type="journal article" date="2017" name="Mol. Ecol.">
        <title>Comparative and population genomic landscape of Phellinus noxius: A hypervariable fungus causing root rot in trees.</title>
        <authorList>
            <person name="Chung C.L."/>
            <person name="Lee T.J."/>
            <person name="Akiba M."/>
            <person name="Lee H.H."/>
            <person name="Kuo T.H."/>
            <person name="Liu D."/>
            <person name="Ke H.M."/>
            <person name="Yokoi T."/>
            <person name="Roa M.B."/>
            <person name="Lu M.J."/>
            <person name="Chang Y.Y."/>
            <person name="Ann P.J."/>
            <person name="Tsai J.N."/>
            <person name="Chen C.Y."/>
            <person name="Tzean S.S."/>
            <person name="Ota Y."/>
            <person name="Hattori T."/>
            <person name="Sahashi N."/>
            <person name="Liou R.F."/>
            <person name="Kikuchi T."/>
            <person name="Tsai I.J."/>
        </authorList>
    </citation>
    <scope>NUCLEOTIDE SEQUENCE [LARGE SCALE GENOMIC DNA]</scope>
    <source>
        <strain evidence="1 2">FFPRI411160</strain>
    </source>
</reference>
<dbReference type="Proteomes" id="UP000217199">
    <property type="component" value="Unassembled WGS sequence"/>
</dbReference>
<protein>
    <submittedName>
        <fullName evidence="1">Uncharacterized protein</fullName>
    </submittedName>
</protein>
<dbReference type="OrthoDB" id="3265020at2759"/>
<dbReference type="InParanoid" id="A0A286U8H4"/>
<evidence type="ECO:0000313" key="2">
    <source>
        <dbReference type="Proteomes" id="UP000217199"/>
    </source>
</evidence>
<proteinExistence type="predicted"/>
<accession>A0A286U8H4</accession>
<gene>
    <name evidence="1" type="ORF">PNOK_0872800</name>
</gene>
<evidence type="ECO:0000313" key="1">
    <source>
        <dbReference type="EMBL" id="PAV15870.1"/>
    </source>
</evidence>
<comment type="caution">
    <text evidence="1">The sequence shown here is derived from an EMBL/GenBank/DDBJ whole genome shotgun (WGS) entry which is preliminary data.</text>
</comment>
<organism evidence="1 2">
    <name type="scientific">Pyrrhoderma noxium</name>
    <dbReference type="NCBI Taxonomy" id="2282107"/>
    <lineage>
        <taxon>Eukaryota</taxon>
        <taxon>Fungi</taxon>
        <taxon>Dikarya</taxon>
        <taxon>Basidiomycota</taxon>
        <taxon>Agaricomycotina</taxon>
        <taxon>Agaricomycetes</taxon>
        <taxon>Hymenochaetales</taxon>
        <taxon>Hymenochaetaceae</taxon>
        <taxon>Pyrrhoderma</taxon>
    </lineage>
</organism>